<keyword evidence="1" id="KW-0479">Metal-binding</keyword>
<dbReference type="AlphaFoldDB" id="A0A4Q9HCA8"/>
<proteinExistence type="predicted"/>
<gene>
    <name evidence="3" type="ORF">EYS08_12835</name>
</gene>
<dbReference type="InterPro" id="IPR051804">
    <property type="entry name" value="Carb_Metab_Reg_Kinase/Isom"/>
</dbReference>
<dbReference type="Gene3D" id="2.60.120.10">
    <property type="entry name" value="Jelly Rolls"/>
    <property type="match status" value="2"/>
</dbReference>
<organism evidence="3 4">
    <name type="scientific">Pedobacter kyonggii</name>
    <dbReference type="NCBI Taxonomy" id="1926871"/>
    <lineage>
        <taxon>Bacteria</taxon>
        <taxon>Pseudomonadati</taxon>
        <taxon>Bacteroidota</taxon>
        <taxon>Sphingobacteriia</taxon>
        <taxon>Sphingobacteriales</taxon>
        <taxon>Sphingobacteriaceae</taxon>
        <taxon>Pedobacter</taxon>
    </lineage>
</organism>
<evidence type="ECO:0000256" key="2">
    <source>
        <dbReference type="ARBA" id="ARBA00022833"/>
    </source>
</evidence>
<comment type="caution">
    <text evidence="3">The sequence shown here is derived from an EMBL/GenBank/DDBJ whole genome shotgun (WGS) entry which is preliminary data.</text>
</comment>
<evidence type="ECO:0000313" key="4">
    <source>
        <dbReference type="Proteomes" id="UP000291819"/>
    </source>
</evidence>
<reference evidence="3 4" key="1">
    <citation type="submission" date="2019-02" db="EMBL/GenBank/DDBJ databases">
        <title>Pedobacter kyonggii whole genome sequence analysis.</title>
        <authorList>
            <person name="Dahal R.H."/>
        </authorList>
    </citation>
    <scope>NUCLEOTIDE SEQUENCE [LARGE SCALE GENOMIC DNA]</scope>
    <source>
        <strain evidence="3 4">K-4-11-1</strain>
    </source>
</reference>
<keyword evidence="4" id="KW-1185">Reference proteome</keyword>
<evidence type="ECO:0000313" key="3">
    <source>
        <dbReference type="EMBL" id="TBO41728.1"/>
    </source>
</evidence>
<dbReference type="EMBL" id="SIXF01000011">
    <property type="protein sequence ID" value="TBO41728.1"/>
    <property type="molecule type" value="Genomic_DNA"/>
</dbReference>
<name>A0A4Q9HCA8_9SPHI</name>
<dbReference type="SUPFAM" id="SSF51182">
    <property type="entry name" value="RmlC-like cupins"/>
    <property type="match status" value="1"/>
</dbReference>
<evidence type="ECO:0008006" key="5">
    <source>
        <dbReference type="Google" id="ProtNLM"/>
    </source>
</evidence>
<dbReference type="PANTHER" id="PTHR42742">
    <property type="entry name" value="TRANSCRIPTIONAL REPRESSOR MPRA"/>
    <property type="match status" value="1"/>
</dbReference>
<dbReference type="InterPro" id="IPR014710">
    <property type="entry name" value="RmlC-like_jellyroll"/>
</dbReference>
<dbReference type="OrthoDB" id="9808275at2"/>
<sequence>MQKDHFDNSPILNTTMSIEEPLRKTEQEIMPERIDKIARVNGYDIYPFFNLGDQKIFSGIESLCNYIVEQKTVVVDGYAGVYWERLVTAIAAEMQSRSLQTHIIDLSESMKPEAEILRMTAPFVGQEDSVWGKKTTLTLLDYFDREYLSAIRPNPDANINIIIGSGASLAGWDGKLIYVDLPKNELQHRMSAGSICNLGMATVLEQMEMYKRFYFVDWVVLNKHKKELSNQIDVFVDAQWDNHLNWAFGKDIRNGMKTMSNSVFRVRPWFAPGAWGGQWMKKHMPQLDQNEVNYAWSFELIVPENGIVFQSSGLLLEVSFDTLMFNQNKNVLGRHAEQFGEEFPIRFDFLDTFDGGNLSIQCHPSLEYIKEQFGERITQDETYYILDCKEDACVYLGFQEDIKEDDFKKVLEDSNLNGVELDIEKYVQVHKAKKHDLFLIPNRTIHSAGAQNLVLEISATPYIFTFKMYDWLRLGLDGKPRPINIEHAFKNLDFSRKGAKVQQELIAKPIVLFENDGVTCYHLPTHQDHFYDVHRLDFNSSVAVETENVCHVLMLVEGSSVSVTTADGSSMTFQYAETFVIPAAAESYTIVNHSGQQAKVIKAFLK</sequence>
<protein>
    <recommendedName>
        <fullName evidence="5">ROK family protein</fullName>
    </recommendedName>
</protein>
<accession>A0A4Q9HCA8</accession>
<dbReference type="GO" id="GO:0046872">
    <property type="term" value="F:metal ion binding"/>
    <property type="evidence" value="ECO:0007669"/>
    <property type="project" value="UniProtKB-KW"/>
</dbReference>
<dbReference type="PANTHER" id="PTHR42742:SF3">
    <property type="entry name" value="FRUCTOKINASE"/>
    <property type="match status" value="1"/>
</dbReference>
<evidence type="ECO:0000256" key="1">
    <source>
        <dbReference type="ARBA" id="ARBA00022723"/>
    </source>
</evidence>
<keyword evidence="2" id="KW-0862">Zinc</keyword>
<dbReference type="InterPro" id="IPR011051">
    <property type="entry name" value="RmlC_Cupin_sf"/>
</dbReference>
<dbReference type="Proteomes" id="UP000291819">
    <property type="component" value="Unassembled WGS sequence"/>
</dbReference>
<dbReference type="CDD" id="cd07010">
    <property type="entry name" value="cupin_PMI_type_I_N_bac"/>
    <property type="match status" value="1"/>
</dbReference>